<evidence type="ECO:0000256" key="4">
    <source>
        <dbReference type="ARBA" id="ARBA00022963"/>
    </source>
</evidence>
<dbReference type="GO" id="GO:0016042">
    <property type="term" value="P:lipid catabolic process"/>
    <property type="evidence" value="ECO:0007669"/>
    <property type="project" value="UniProtKB-KW"/>
</dbReference>
<dbReference type="PANTHER" id="PTHR32241:SF16">
    <property type="entry name" value="OS06G0677000 PROTEIN"/>
    <property type="match status" value="1"/>
</dbReference>
<dbReference type="CDD" id="cd07199">
    <property type="entry name" value="Pat17_PNPLA8_PNPLA9_like"/>
    <property type="match status" value="1"/>
</dbReference>
<dbReference type="InterPro" id="IPR016035">
    <property type="entry name" value="Acyl_Trfase/lysoPLipase"/>
</dbReference>
<reference evidence="11 12" key="1">
    <citation type="submission" date="2024-02" db="EMBL/GenBank/DDBJ databases">
        <title>High-quality chromosome-scale genome assembly of Pensacola bahiagrass (Paspalum notatum Flugge var. saurae).</title>
        <authorList>
            <person name="Vega J.M."/>
            <person name="Podio M."/>
            <person name="Orjuela J."/>
            <person name="Siena L.A."/>
            <person name="Pessino S.C."/>
            <person name="Combes M.C."/>
            <person name="Mariac C."/>
            <person name="Albertini E."/>
            <person name="Pupilli F."/>
            <person name="Ortiz J.P.A."/>
            <person name="Leblanc O."/>
        </authorList>
    </citation>
    <scope>NUCLEOTIDE SEQUENCE [LARGE SCALE GENOMIC DNA]</scope>
    <source>
        <strain evidence="11">R1</strain>
        <tissue evidence="11">Leaf</tissue>
    </source>
</reference>
<evidence type="ECO:0000256" key="7">
    <source>
        <dbReference type="PROSITE-ProRule" id="PRU01161"/>
    </source>
</evidence>
<proteinExistence type="inferred from homology"/>
<keyword evidence="2 8" id="KW-0378">Hydrolase</keyword>
<evidence type="ECO:0000256" key="1">
    <source>
        <dbReference type="ARBA" id="ARBA00010240"/>
    </source>
</evidence>
<dbReference type="Pfam" id="PF01734">
    <property type="entry name" value="Patatin"/>
    <property type="match status" value="1"/>
</dbReference>
<feature type="compositionally biased region" description="Low complexity" evidence="9">
    <location>
        <begin position="475"/>
        <end position="501"/>
    </location>
</feature>
<feature type="compositionally biased region" description="Basic residues" evidence="9">
    <location>
        <begin position="23"/>
        <end position="32"/>
    </location>
</feature>
<evidence type="ECO:0000313" key="11">
    <source>
        <dbReference type="EMBL" id="WVZ78939.1"/>
    </source>
</evidence>
<evidence type="ECO:0000313" key="12">
    <source>
        <dbReference type="Proteomes" id="UP001341281"/>
    </source>
</evidence>
<keyword evidence="4 8" id="KW-0442">Lipid degradation</keyword>
<accession>A0AAQ3TUT9</accession>
<dbReference type="PANTHER" id="PTHR32241">
    <property type="entry name" value="PATATIN-LIKE PROTEIN 6"/>
    <property type="match status" value="1"/>
</dbReference>
<name>A0AAQ3TUT9_PASNO</name>
<comment type="domain">
    <text evidence="8">The nitrogen atoms of the two glycine residues in the GGXR motif define the oxyanion hole, and stabilize the oxyanion that forms during the nucleophilic attack by the catalytic serine during substrate cleavage.</text>
</comment>
<dbReference type="EMBL" id="CP144750">
    <property type="protein sequence ID" value="WVZ78939.1"/>
    <property type="molecule type" value="Genomic_DNA"/>
</dbReference>
<evidence type="ECO:0000256" key="9">
    <source>
        <dbReference type="SAM" id="MobiDB-lite"/>
    </source>
</evidence>
<dbReference type="GO" id="GO:0016787">
    <property type="term" value="F:hydrolase activity"/>
    <property type="evidence" value="ECO:0007669"/>
    <property type="project" value="UniProtKB-KW"/>
</dbReference>
<feature type="region of interest" description="Disordered" evidence="9">
    <location>
        <begin position="466"/>
        <end position="501"/>
    </location>
</feature>
<dbReference type="PROSITE" id="PS51635">
    <property type="entry name" value="PNPLA"/>
    <property type="match status" value="1"/>
</dbReference>
<dbReference type="SUPFAM" id="SSF52151">
    <property type="entry name" value="FabD/lysophospholipase-like"/>
    <property type="match status" value="1"/>
</dbReference>
<dbReference type="GO" id="GO:0006952">
    <property type="term" value="P:defense response"/>
    <property type="evidence" value="ECO:0007669"/>
    <property type="project" value="UniProtKB-KW"/>
</dbReference>
<comment type="function">
    <text evidence="8">Lipolytic acyl hydrolase (LAH).</text>
</comment>
<evidence type="ECO:0000256" key="6">
    <source>
        <dbReference type="ARBA" id="ARBA00025642"/>
    </source>
</evidence>
<protein>
    <recommendedName>
        <fullName evidence="8">Patatin</fullName>
        <ecNumber evidence="8">3.1.1.-</ecNumber>
    </recommendedName>
</protein>
<feature type="compositionally biased region" description="Pro residues" evidence="9">
    <location>
        <begin position="71"/>
        <end position="85"/>
    </location>
</feature>
<dbReference type="EC" id="3.1.1.-" evidence="8"/>
<feature type="domain" description="PNPLA" evidence="10">
    <location>
        <begin position="148"/>
        <end position="336"/>
    </location>
</feature>
<keyword evidence="5 8" id="KW-0443">Lipid metabolism</keyword>
<keyword evidence="12" id="KW-1185">Reference proteome</keyword>
<dbReference type="AlphaFoldDB" id="A0AAQ3TUT9"/>
<dbReference type="Gene3D" id="3.40.1090.10">
    <property type="entry name" value="Cytosolic phospholipase A2 catalytic domain"/>
    <property type="match status" value="1"/>
</dbReference>
<comment type="caution">
    <text evidence="7">Lacks conserved residue(s) required for the propagation of feature annotation.</text>
</comment>
<evidence type="ECO:0000256" key="8">
    <source>
        <dbReference type="RuleBase" id="RU361262"/>
    </source>
</evidence>
<comment type="similarity">
    <text evidence="1 8">Belongs to the patatin family.</text>
</comment>
<sequence length="501" mass="51674">MKPGQKRTRGAAGSGPGAPPRAAIRRGGKRARGSASINSPGKTKPPHTPHLISLVFPINRILFPRGQRDPIPIPPEQNKKPTPPPYVHCWQTMAAAAASLAMLDQTLLPSPVSALGGSDRLSQEIFSILESKFLFGAPECSAGRVRVLSIDGGADGGALAAAALVRLERRLQELSGDPGARVADFFDLAAGSGAGGFLAAALFARRMPAEAARDVVARNRKVLSGRGGGMPLFGRRPASAFRKVLGDLTVRDAAKPLLIPCYDMASAAPFVFSRADAVEADAFDFPLWQVCAAACGVGPAEVASLDGRTRLRAAPAAGGGAGGASAAVANPTAVAVTHVLHNKREFPFAAGAADLVVLSLGGSAPAAASVLRPSSSGLLRIAGACQADMVDQAVSMAFGESRASNYIRIQGNGIAPGETTEAALSERGVESVLFRGKKLMAQTNGERLDGVAEQLVREHHRRLESKTPVVLVKPSATPRTSSSSASTLITVSTNSSSSESP</sequence>
<evidence type="ECO:0000256" key="5">
    <source>
        <dbReference type="ARBA" id="ARBA00023098"/>
    </source>
</evidence>
<gene>
    <name evidence="11" type="ORF">U9M48_026576</name>
</gene>
<dbReference type="InterPro" id="IPR002641">
    <property type="entry name" value="PNPLA_dom"/>
</dbReference>
<comment type="function">
    <text evidence="6">Possesses non-specific lipolytic acyl hydrolase (LAH) activity. Hydrolyzes phospholipids as well as galactolipids. May play a role in disease resistance.</text>
</comment>
<evidence type="ECO:0000256" key="2">
    <source>
        <dbReference type="ARBA" id="ARBA00022801"/>
    </source>
</evidence>
<evidence type="ECO:0000256" key="3">
    <source>
        <dbReference type="ARBA" id="ARBA00022821"/>
    </source>
</evidence>
<evidence type="ECO:0000259" key="10">
    <source>
        <dbReference type="PROSITE" id="PS51635"/>
    </source>
</evidence>
<keyword evidence="3" id="KW-0611">Plant defense</keyword>
<feature type="region of interest" description="Disordered" evidence="9">
    <location>
        <begin position="66"/>
        <end position="85"/>
    </location>
</feature>
<dbReference type="Proteomes" id="UP001341281">
    <property type="component" value="Chromosome 06"/>
</dbReference>
<feature type="region of interest" description="Disordered" evidence="9">
    <location>
        <begin position="1"/>
        <end position="50"/>
    </location>
</feature>
<organism evidence="11 12">
    <name type="scientific">Paspalum notatum var. saurae</name>
    <dbReference type="NCBI Taxonomy" id="547442"/>
    <lineage>
        <taxon>Eukaryota</taxon>
        <taxon>Viridiplantae</taxon>
        <taxon>Streptophyta</taxon>
        <taxon>Embryophyta</taxon>
        <taxon>Tracheophyta</taxon>
        <taxon>Spermatophyta</taxon>
        <taxon>Magnoliopsida</taxon>
        <taxon>Liliopsida</taxon>
        <taxon>Poales</taxon>
        <taxon>Poaceae</taxon>
        <taxon>PACMAD clade</taxon>
        <taxon>Panicoideae</taxon>
        <taxon>Andropogonodae</taxon>
        <taxon>Paspaleae</taxon>
        <taxon>Paspalinae</taxon>
        <taxon>Paspalum</taxon>
    </lineage>
</organism>